<evidence type="ECO:0000259" key="2">
    <source>
        <dbReference type="Pfam" id="PF17148"/>
    </source>
</evidence>
<dbReference type="CDD" id="cd04276">
    <property type="entry name" value="ZnMc_MMP_like_2"/>
    <property type="match status" value="1"/>
</dbReference>
<dbReference type="SUPFAM" id="SSF55486">
    <property type="entry name" value="Metalloproteases ('zincins'), catalytic domain"/>
    <property type="match status" value="1"/>
</dbReference>
<keyword evidence="3" id="KW-0378">Hydrolase</keyword>
<evidence type="ECO:0000313" key="3">
    <source>
        <dbReference type="EMBL" id="QUD87005.1"/>
    </source>
</evidence>
<dbReference type="Pfam" id="PF16313">
    <property type="entry name" value="DUF4953"/>
    <property type="match status" value="1"/>
</dbReference>
<dbReference type="InterPro" id="IPR032534">
    <property type="entry name" value="EcxA_zinc-bd"/>
</dbReference>
<accession>A0A975FX29</accession>
<keyword evidence="3" id="KW-0645">Protease</keyword>
<feature type="domain" description="DUF5117" evidence="2">
    <location>
        <begin position="114"/>
        <end position="303"/>
    </location>
</feature>
<dbReference type="GO" id="GO:0008237">
    <property type="term" value="F:metallopeptidase activity"/>
    <property type="evidence" value="ECO:0007669"/>
    <property type="project" value="UniProtKB-KW"/>
</dbReference>
<dbReference type="Proteomes" id="UP000676409">
    <property type="component" value="Chromosome"/>
</dbReference>
<keyword evidence="4" id="KW-1185">Reference proteome</keyword>
<name>A0A975FX29_9CAUL</name>
<gene>
    <name evidence="3" type="ORF">KCG34_18305</name>
</gene>
<dbReference type="PANTHER" id="PTHR38478:SF1">
    <property type="entry name" value="ZINC DEPENDENT METALLOPROTEASE DOMAIN LIPOPROTEIN"/>
    <property type="match status" value="1"/>
</dbReference>
<organism evidence="3 4">
    <name type="scientific">Phenylobacterium montanum</name>
    <dbReference type="NCBI Taxonomy" id="2823693"/>
    <lineage>
        <taxon>Bacteria</taxon>
        <taxon>Pseudomonadati</taxon>
        <taxon>Pseudomonadota</taxon>
        <taxon>Alphaproteobacteria</taxon>
        <taxon>Caulobacterales</taxon>
        <taxon>Caulobacteraceae</taxon>
        <taxon>Phenylobacterium</taxon>
    </lineage>
</organism>
<dbReference type="InterPro" id="IPR034032">
    <property type="entry name" value="Zn_MMP-like_bac"/>
</dbReference>
<reference evidence="3" key="1">
    <citation type="submission" date="2021-04" db="EMBL/GenBank/DDBJ databases">
        <title>The complete genome sequence of Caulobacter sp. S6.</title>
        <authorList>
            <person name="Tang Y."/>
            <person name="Ouyang W."/>
            <person name="Liu Q."/>
            <person name="Huang B."/>
            <person name="Guo Z."/>
            <person name="Lei P."/>
        </authorList>
    </citation>
    <scope>NUCLEOTIDE SEQUENCE</scope>
    <source>
        <strain evidence="3">S6</strain>
    </source>
</reference>
<keyword evidence="3" id="KW-0482">Metalloprotease</keyword>
<dbReference type="Gene3D" id="3.40.390.10">
    <property type="entry name" value="Collagenase (Catalytic Domain)"/>
    <property type="match status" value="1"/>
</dbReference>
<protein>
    <submittedName>
        <fullName evidence="3">Zinc-dependent metalloprotease</fullName>
    </submittedName>
</protein>
<dbReference type="EMBL" id="CP073078">
    <property type="protein sequence ID" value="QUD87005.1"/>
    <property type="molecule type" value="Genomic_DNA"/>
</dbReference>
<dbReference type="AlphaFoldDB" id="A0A975FX29"/>
<evidence type="ECO:0000259" key="1">
    <source>
        <dbReference type="Pfam" id="PF16313"/>
    </source>
</evidence>
<feature type="domain" description="EcxA zinc-binding" evidence="1">
    <location>
        <begin position="434"/>
        <end position="734"/>
    </location>
</feature>
<dbReference type="InterPro" id="IPR024079">
    <property type="entry name" value="MetalloPept_cat_dom_sf"/>
</dbReference>
<evidence type="ECO:0000313" key="4">
    <source>
        <dbReference type="Proteomes" id="UP000676409"/>
    </source>
</evidence>
<sequence>MIVRTRSEDLSKDLSGACGRLAWAALALGVLIARPSMAASICPAPSGTTIEAATQGLERKEGLFPVYLDRECGRVLAVLKPSGGDGTYGRYLYQVYLRAGLGSTPVGLDRSMPVDTQILAFQRAGGRIVVNVENSGFRADHGSADEAQAVRDSFASSSIWAGDILALGENGAALVDLSSFLARDGFGAIDALKQAGQGAFHTDAALSYPDVGESQVFPENVELEAHQTLVGDEPGPEVTGIVPAPHNITLIEHYSLIRLPEPGYVPRLSDPRTGAIASLVADYSMPLGQPLVARLAHRFRLEKVDPTAARSRVKKPIVFYVDRAAPEPIRSALVEGASWWSKAFEEAGFIDAFQVKVLPEGISPLDARYNVINWVHRQTRGWSLGMNIVDPRTGEIVKGAVILGSQRVRQDRLIFEGLVGADKTGSGAQDDPIRVSLMRLRQLSVHETGHALGLEHNFAASNFGDRESVMDYPSPRVKIAGDSLDFSDAYRVGIGAWDRFAIRWLYDEAAPGANQDAELAAIVRDGYAHGLKFVSDPDARPTASANPAGALWDDGPDSVAELSHVLAVRRIALDRFGLKNLPAGQPVADLKRIIVPIYLFHRYQVDAVAKKVGGVDFNYPVQGDTGPVSTVVPGSEQRRALAALLATVDPQVLDLPAPLINLLSAGEPIDRDKAFDVEVFGSSQTPVFDLATAAEAAADITWGDLLNPSRLNRVADQGGRDPGQLGLAELLGQSITAAFPGAPDSGSRAVIRRRVQARLVARLAIDLQDKTLSPTAAAEIRAALTDLGHRLEGGKSADARWFAAMLLDPAPARLKALAEADMARKVEPPPGMPIGEDDWFAGPGQ</sequence>
<dbReference type="PANTHER" id="PTHR38478">
    <property type="entry name" value="PEPTIDASE M1A AND M12B"/>
    <property type="match status" value="1"/>
</dbReference>
<dbReference type="Pfam" id="PF17148">
    <property type="entry name" value="DUF5117"/>
    <property type="match status" value="1"/>
</dbReference>
<dbReference type="InterPro" id="IPR033413">
    <property type="entry name" value="DUF5117"/>
</dbReference>
<proteinExistence type="predicted"/>
<dbReference type="KEGG" id="caul:KCG34_18305"/>